<evidence type="ECO:0000313" key="2">
    <source>
        <dbReference type="Proteomes" id="UP000239197"/>
    </source>
</evidence>
<dbReference type="EMBL" id="CP019063">
    <property type="protein sequence ID" value="AVF37708.1"/>
    <property type="molecule type" value="Genomic_DNA"/>
</dbReference>
<dbReference type="KEGG" id="rox:BV494_22590"/>
<geneLocation type="plasmid" evidence="1 2">
    <name>unnamed1</name>
</geneLocation>
<accession>A0A2L1UXY9</accession>
<proteinExistence type="predicted"/>
<dbReference type="AlphaFoldDB" id="A0A2L1UXY9"/>
<dbReference type="Proteomes" id="UP000239197">
    <property type="component" value="Plasmid unnamed1"/>
</dbReference>
<reference evidence="2" key="1">
    <citation type="submission" date="2017-01" db="EMBL/GenBank/DDBJ databases">
        <title>Genome sequence of Rouxiella sp. ERMR1:05.</title>
        <authorList>
            <person name="Kumar R."/>
            <person name="Singh D."/>
            <person name="Kumar S."/>
        </authorList>
    </citation>
    <scope>NUCLEOTIDE SEQUENCE [LARGE SCALE GENOMIC DNA]</scope>
    <source>
        <strain evidence="2">ERMR1:05</strain>
        <plasmid evidence="2">unnamed1</plasmid>
    </source>
</reference>
<protein>
    <submittedName>
        <fullName evidence="1">Uncharacterized protein</fullName>
    </submittedName>
</protein>
<sequence>MTHSHKSGFKFHVFHHYGNNGQIKHIASARSFSSIILTVRRQSIIIASKQYLFCIAVSGNVSIITFEHNIIATTISNHGFIIAKDK</sequence>
<organism evidence="1 2">
    <name type="scientific">Rahnella sikkimica</name>
    <dbReference type="NCBI Taxonomy" id="1805933"/>
    <lineage>
        <taxon>Bacteria</taxon>
        <taxon>Pseudomonadati</taxon>
        <taxon>Pseudomonadota</taxon>
        <taxon>Gammaproteobacteria</taxon>
        <taxon>Enterobacterales</taxon>
        <taxon>Yersiniaceae</taxon>
        <taxon>Rahnella</taxon>
    </lineage>
</organism>
<keyword evidence="2" id="KW-1185">Reference proteome</keyword>
<evidence type="ECO:0000313" key="1">
    <source>
        <dbReference type="EMBL" id="AVF37708.1"/>
    </source>
</evidence>
<keyword evidence="1" id="KW-0614">Plasmid</keyword>
<name>A0A2L1UXY9_9GAMM</name>
<gene>
    <name evidence="1" type="ORF">BV494_22590</name>
</gene>